<evidence type="ECO:0000256" key="4">
    <source>
        <dbReference type="ARBA" id="ARBA00023002"/>
    </source>
</evidence>
<keyword evidence="4 8" id="KW-0560">Oxidoreductase</keyword>
<dbReference type="PRINTS" id="PR00385">
    <property type="entry name" value="P450"/>
</dbReference>
<evidence type="ECO:0000256" key="6">
    <source>
        <dbReference type="ARBA" id="ARBA00023033"/>
    </source>
</evidence>
<evidence type="ECO:0000256" key="7">
    <source>
        <dbReference type="PIRSR" id="PIRSR602401-1"/>
    </source>
</evidence>
<name>M2T3J1_COCH5</name>
<dbReference type="InterPro" id="IPR036396">
    <property type="entry name" value="Cyt_P450_sf"/>
</dbReference>
<dbReference type="Proteomes" id="UP000016936">
    <property type="component" value="Unassembled WGS sequence"/>
</dbReference>
<dbReference type="InterPro" id="IPR050121">
    <property type="entry name" value="Cytochrome_P450_monoxygenase"/>
</dbReference>
<dbReference type="OrthoDB" id="3945418at2759"/>
<dbReference type="EMBL" id="KB445575">
    <property type="protein sequence ID" value="EMD92140.1"/>
    <property type="molecule type" value="Genomic_DNA"/>
</dbReference>
<dbReference type="EMBL" id="KB445624">
    <property type="protein sequence ID" value="EMD84730.1"/>
    <property type="molecule type" value="Genomic_DNA"/>
</dbReference>
<reference evidence="10" key="2">
    <citation type="submission" date="2012-06" db="EMBL/GenBank/DDBJ databases">
        <title>Comparative genome structure, secondary metabolite and effector coding capacity across Cochliobolus pathogens.</title>
        <authorList>
            <consortium name="US DOE Joint Genome Institute (JGI-PGF)"/>
            <person name="Condon B.J."/>
            <person name="Leng Y."/>
            <person name="Wu D."/>
            <person name="Bushley K.E."/>
            <person name="Ohm R.A."/>
            <person name="Otillar R."/>
            <person name="Martin J."/>
            <person name="Schackwitz W."/>
            <person name="Grimwood J."/>
            <person name="MohdZainudin N."/>
            <person name="Xue C."/>
            <person name="Wang R."/>
            <person name="Dhillon B."/>
            <person name="Tu Z.J."/>
            <person name="Steffenson B.J."/>
            <person name="Salamov A."/>
            <person name="Sun H."/>
            <person name="Lowry S."/>
            <person name="LaButti K."/>
            <person name="Han J."/>
            <person name="Copeland A."/>
            <person name="Lindquist E."/>
            <person name="Lucas S."/>
            <person name="Barry K."/>
            <person name="Schmutz J."/>
            <person name="Baker S."/>
            <person name="Grigoriev I.V."/>
            <person name="Zhong S."/>
            <person name="Turgeon B.G."/>
        </authorList>
    </citation>
    <scope>NUCLEOTIDE SEQUENCE</scope>
    <source>
        <strain evidence="10">C5</strain>
    </source>
</reference>
<evidence type="ECO:0008006" key="12">
    <source>
        <dbReference type="Google" id="ProtNLM"/>
    </source>
</evidence>
<dbReference type="HOGENOM" id="CLU_001570_14_4_1"/>
<sequence length="509" mass="57039">MPMSLLSHAPDSVVLVSAALAALLAYVVAALTYNIYLHPLASFPGPSLAGATVYWKAYVECIANRSFCHYLADLHARYGHVVRVGPNELHFANPQAYHDIYNNKNRWNKEARLYKSFNEDRSSFGFLTYAEAKDRKHVLNPSFSQAAIRSAESLCADKIKALCAAFERQARASKPTDLFYAFRCMSVDVITTLCFGNPIHAVDAPDFNAPIVVALDASTPVALYFKYSDLFKNFILKCPPTLSRILSPLTAGLIDLNQLLRQQINDLTNDPEKLKLLPHNMTIFHRLMDPEAHRDKKVPSADSLYEETQALMFGGADTTGNTLMVGSFHLLKDPTKLQKLKTELLEYWPSLQDGEPKLKELEDLPYLNAVIKESLRISSGVTSGLLRVVPATGATIAGKAVPPGTIVSCGSTFVHYNADIFPEPDKFVPERWLEAPELDNWLVAFSRGPRMCLGINLAWAELRLTFAHVFRKFDMTVPKQLPETLLWRDVFLPYYYGEHLQVNMRPVDA</sequence>
<dbReference type="PANTHER" id="PTHR24305:SF157">
    <property type="entry name" value="N-ACETYLTRYPTOPHAN 6-HYDROXYLASE IVOC-RELATED"/>
    <property type="match status" value="1"/>
</dbReference>
<dbReference type="InterPro" id="IPR002401">
    <property type="entry name" value="Cyt_P450_E_grp-I"/>
</dbReference>
<evidence type="ECO:0000256" key="3">
    <source>
        <dbReference type="ARBA" id="ARBA00022723"/>
    </source>
</evidence>
<evidence type="ECO:0000313" key="10">
    <source>
        <dbReference type="EMBL" id="EMD92140.1"/>
    </source>
</evidence>
<dbReference type="GO" id="GO:0020037">
    <property type="term" value="F:heme binding"/>
    <property type="evidence" value="ECO:0007669"/>
    <property type="project" value="InterPro"/>
</dbReference>
<dbReference type="Gene3D" id="1.10.630.10">
    <property type="entry name" value="Cytochrome P450"/>
    <property type="match status" value="1"/>
</dbReference>
<evidence type="ECO:0000256" key="5">
    <source>
        <dbReference type="ARBA" id="ARBA00023004"/>
    </source>
</evidence>
<dbReference type="GO" id="GO:0016705">
    <property type="term" value="F:oxidoreductase activity, acting on paired donors, with incorporation or reduction of molecular oxygen"/>
    <property type="evidence" value="ECO:0007669"/>
    <property type="project" value="InterPro"/>
</dbReference>
<evidence type="ECO:0000313" key="9">
    <source>
        <dbReference type="EMBL" id="EMD84730.1"/>
    </source>
</evidence>
<evidence type="ECO:0000256" key="1">
    <source>
        <dbReference type="ARBA" id="ARBA00001971"/>
    </source>
</evidence>
<evidence type="ECO:0000256" key="8">
    <source>
        <dbReference type="RuleBase" id="RU000461"/>
    </source>
</evidence>
<dbReference type="eggNOG" id="KOG0158">
    <property type="taxonomic scope" value="Eukaryota"/>
</dbReference>
<dbReference type="SUPFAM" id="SSF48264">
    <property type="entry name" value="Cytochrome P450"/>
    <property type="match status" value="1"/>
</dbReference>
<dbReference type="AlphaFoldDB" id="M2T3J1"/>
<dbReference type="GO" id="GO:0005506">
    <property type="term" value="F:iron ion binding"/>
    <property type="evidence" value="ECO:0007669"/>
    <property type="project" value="InterPro"/>
</dbReference>
<feature type="binding site" description="axial binding residue" evidence="7">
    <location>
        <position position="452"/>
    </location>
    <ligand>
        <name>heme</name>
        <dbReference type="ChEBI" id="CHEBI:30413"/>
    </ligand>
    <ligandPart>
        <name>Fe</name>
        <dbReference type="ChEBI" id="CHEBI:18248"/>
    </ligandPart>
</feature>
<keyword evidence="3 7" id="KW-0479">Metal-binding</keyword>
<dbReference type="PANTHER" id="PTHR24305">
    <property type="entry name" value="CYTOCHROME P450"/>
    <property type="match status" value="1"/>
</dbReference>
<reference evidence="10 11" key="1">
    <citation type="journal article" date="2012" name="PLoS Pathog.">
        <title>Diverse lifestyles and strategies of plant pathogenesis encoded in the genomes of eighteen Dothideomycetes fungi.</title>
        <authorList>
            <person name="Ohm R.A."/>
            <person name="Feau N."/>
            <person name="Henrissat B."/>
            <person name="Schoch C.L."/>
            <person name="Horwitz B.A."/>
            <person name="Barry K.W."/>
            <person name="Condon B.J."/>
            <person name="Copeland A.C."/>
            <person name="Dhillon B."/>
            <person name="Glaser F."/>
            <person name="Hesse C.N."/>
            <person name="Kosti I."/>
            <person name="LaButti K."/>
            <person name="Lindquist E.A."/>
            <person name="Lucas S."/>
            <person name="Salamov A.A."/>
            <person name="Bradshaw R.E."/>
            <person name="Ciuffetti L."/>
            <person name="Hamelin R.C."/>
            <person name="Kema G.H.J."/>
            <person name="Lawrence C."/>
            <person name="Scott J.A."/>
            <person name="Spatafora J.W."/>
            <person name="Turgeon B.G."/>
            <person name="de Wit P.J.G.M."/>
            <person name="Zhong S."/>
            <person name="Goodwin S.B."/>
            <person name="Grigoriev I.V."/>
        </authorList>
    </citation>
    <scope>NUCLEOTIDE SEQUENCE [LARGE SCALE GENOMIC DNA]</scope>
    <source>
        <strain evidence="10">C5</strain>
        <strain evidence="11">C5 / ATCC 48332 / race O</strain>
    </source>
</reference>
<dbReference type="STRING" id="701091.M2T3J1"/>
<keyword evidence="5 7" id="KW-0408">Iron</keyword>
<comment type="cofactor">
    <cofactor evidence="1 7">
        <name>heme</name>
        <dbReference type="ChEBI" id="CHEBI:30413"/>
    </cofactor>
</comment>
<protein>
    <recommendedName>
        <fullName evidence="12">Cytochrome P450 monooxygenase</fullName>
    </recommendedName>
</protein>
<accession>M2T3J1</accession>
<dbReference type="GO" id="GO:0004497">
    <property type="term" value="F:monooxygenase activity"/>
    <property type="evidence" value="ECO:0007669"/>
    <property type="project" value="UniProtKB-KW"/>
</dbReference>
<gene>
    <name evidence="10" type="ORF">COCHEDRAFT_1134323</name>
    <name evidence="9" type="ORF">COCHEDRAFT_1229373</name>
</gene>
<keyword evidence="7 8" id="KW-0349">Heme</keyword>
<reference evidence="11" key="3">
    <citation type="journal article" date="2013" name="PLoS Genet.">
        <title>Comparative genome structure, secondary metabolite, and effector coding capacity across Cochliobolus pathogens.</title>
        <authorList>
            <person name="Condon B.J."/>
            <person name="Leng Y."/>
            <person name="Wu D."/>
            <person name="Bushley K.E."/>
            <person name="Ohm R.A."/>
            <person name="Otillar R."/>
            <person name="Martin J."/>
            <person name="Schackwitz W."/>
            <person name="Grimwood J."/>
            <person name="MohdZainudin N."/>
            <person name="Xue C."/>
            <person name="Wang R."/>
            <person name="Manning V.A."/>
            <person name="Dhillon B."/>
            <person name="Tu Z.J."/>
            <person name="Steffenson B.J."/>
            <person name="Salamov A."/>
            <person name="Sun H."/>
            <person name="Lowry S."/>
            <person name="LaButti K."/>
            <person name="Han J."/>
            <person name="Copeland A."/>
            <person name="Lindquist E."/>
            <person name="Barry K."/>
            <person name="Schmutz J."/>
            <person name="Baker S.E."/>
            <person name="Ciuffetti L.M."/>
            <person name="Grigoriev I.V."/>
            <person name="Zhong S."/>
            <person name="Turgeon B.G."/>
        </authorList>
    </citation>
    <scope>NUCLEOTIDE SEQUENCE [LARGE SCALE GENOMIC DNA]</scope>
    <source>
        <strain evidence="11">C5 / ATCC 48332 / race O</strain>
    </source>
</reference>
<comment type="similarity">
    <text evidence="2 8">Belongs to the cytochrome P450 family.</text>
</comment>
<proteinExistence type="inferred from homology"/>
<dbReference type="InterPro" id="IPR001128">
    <property type="entry name" value="Cyt_P450"/>
</dbReference>
<organism evidence="10 11">
    <name type="scientific">Cochliobolus heterostrophus (strain C5 / ATCC 48332 / race O)</name>
    <name type="common">Southern corn leaf blight fungus</name>
    <name type="synonym">Bipolaris maydis</name>
    <dbReference type="NCBI Taxonomy" id="701091"/>
    <lineage>
        <taxon>Eukaryota</taxon>
        <taxon>Fungi</taxon>
        <taxon>Dikarya</taxon>
        <taxon>Ascomycota</taxon>
        <taxon>Pezizomycotina</taxon>
        <taxon>Dothideomycetes</taxon>
        <taxon>Pleosporomycetidae</taxon>
        <taxon>Pleosporales</taxon>
        <taxon>Pleosporineae</taxon>
        <taxon>Pleosporaceae</taxon>
        <taxon>Bipolaris</taxon>
    </lineage>
</organism>
<evidence type="ECO:0000256" key="2">
    <source>
        <dbReference type="ARBA" id="ARBA00010617"/>
    </source>
</evidence>
<dbReference type="Pfam" id="PF00067">
    <property type="entry name" value="p450"/>
    <property type="match status" value="1"/>
</dbReference>
<dbReference type="OMA" id="WCELYIA"/>
<keyword evidence="11" id="KW-1185">Reference proteome</keyword>
<keyword evidence="6 8" id="KW-0503">Monooxygenase</keyword>
<dbReference type="PROSITE" id="PS00086">
    <property type="entry name" value="CYTOCHROME_P450"/>
    <property type="match status" value="1"/>
</dbReference>
<dbReference type="InterPro" id="IPR017972">
    <property type="entry name" value="Cyt_P450_CS"/>
</dbReference>
<dbReference type="CDD" id="cd11062">
    <property type="entry name" value="CYP58-like"/>
    <property type="match status" value="1"/>
</dbReference>
<evidence type="ECO:0000313" key="11">
    <source>
        <dbReference type="Proteomes" id="UP000016936"/>
    </source>
</evidence>
<dbReference type="PRINTS" id="PR00463">
    <property type="entry name" value="EP450I"/>
</dbReference>